<dbReference type="PANTHER" id="PTHR43616:SF5">
    <property type="entry name" value="GLYCEROL DEHYDROGENASE 1"/>
    <property type="match status" value="1"/>
</dbReference>
<protein>
    <submittedName>
        <fullName evidence="13">Putative Dehydrogenase</fullName>
    </submittedName>
</protein>
<dbReference type="Pfam" id="PF13685">
    <property type="entry name" value="Fe-ADH_2"/>
    <property type="match status" value="1"/>
</dbReference>
<keyword evidence="3 10" id="KW-0479">Metal-binding</keyword>
<evidence type="ECO:0000256" key="7">
    <source>
        <dbReference type="ARBA" id="ARBA00023098"/>
    </source>
</evidence>
<dbReference type="Gene3D" id="3.40.50.1970">
    <property type="match status" value="1"/>
</dbReference>
<keyword evidence="8" id="KW-0594">Phospholipid biosynthesis</keyword>
<organism evidence="13">
    <name type="scientific">uncultured Desulfovibrio sp</name>
    <dbReference type="NCBI Taxonomy" id="167968"/>
    <lineage>
        <taxon>Bacteria</taxon>
        <taxon>Pseudomonadati</taxon>
        <taxon>Thermodesulfobacteriota</taxon>
        <taxon>Desulfovibrionia</taxon>
        <taxon>Desulfovibrionales</taxon>
        <taxon>Desulfovibrionaceae</taxon>
        <taxon>Desulfovibrio</taxon>
        <taxon>environmental samples</taxon>
    </lineage>
</organism>
<dbReference type="PIRSF" id="PIRSF000112">
    <property type="entry name" value="Glycerol_dehydrogenase"/>
    <property type="match status" value="1"/>
</dbReference>
<feature type="binding site" evidence="10">
    <location>
        <position position="244"/>
    </location>
    <ligand>
        <name>glycerol</name>
        <dbReference type="ChEBI" id="CHEBI:17754"/>
    </ligand>
</feature>
<dbReference type="EMBL" id="FMJC01000002">
    <property type="protein sequence ID" value="SCM74657.1"/>
    <property type="molecule type" value="Genomic_DNA"/>
</dbReference>
<feature type="binding site" evidence="10">
    <location>
        <position position="168"/>
    </location>
    <ligand>
        <name>glycerol</name>
        <dbReference type="ChEBI" id="CHEBI:17754"/>
    </ligand>
</feature>
<reference evidence="13" key="1">
    <citation type="submission" date="2016-08" db="EMBL/GenBank/DDBJ databases">
        <authorList>
            <person name="Seilhamer J.J."/>
        </authorList>
    </citation>
    <scope>NUCLEOTIDE SEQUENCE</scope>
    <source>
        <strain evidence="13">86-1</strain>
    </source>
</reference>
<dbReference type="GO" id="GO:0016614">
    <property type="term" value="F:oxidoreductase activity, acting on CH-OH group of donors"/>
    <property type="evidence" value="ECO:0007669"/>
    <property type="project" value="InterPro"/>
</dbReference>
<proteinExistence type="predicted"/>
<gene>
    <name evidence="13" type="ORF">KL86DES1_22074</name>
</gene>
<evidence type="ECO:0000256" key="10">
    <source>
        <dbReference type="PIRSR" id="PIRSR000112-1"/>
    </source>
</evidence>
<feature type="binding site" evidence="12">
    <location>
        <begin position="94"/>
        <end position="98"/>
    </location>
    <ligand>
        <name>NAD(+)</name>
        <dbReference type="ChEBI" id="CHEBI:57540"/>
    </ligand>
</feature>
<keyword evidence="2" id="KW-0444">Lipid biosynthesis</keyword>
<dbReference type="Gene3D" id="1.20.1090.10">
    <property type="entry name" value="Dehydroquinate synthase-like - alpha domain"/>
    <property type="match status" value="1"/>
</dbReference>
<feature type="binding site" evidence="11">
    <location>
        <position position="121"/>
    </location>
    <ligand>
        <name>glycerol</name>
        <dbReference type="ChEBI" id="CHEBI:17754"/>
    </ligand>
</feature>
<evidence type="ECO:0000256" key="4">
    <source>
        <dbReference type="ARBA" id="ARBA00022857"/>
    </source>
</evidence>
<dbReference type="InterPro" id="IPR032837">
    <property type="entry name" value="G1PDH"/>
</dbReference>
<evidence type="ECO:0000256" key="6">
    <source>
        <dbReference type="ARBA" id="ARBA00023027"/>
    </source>
</evidence>
<keyword evidence="6 12" id="KW-0520">NAD</keyword>
<evidence type="ECO:0000313" key="13">
    <source>
        <dbReference type="EMBL" id="SCM74657.1"/>
    </source>
</evidence>
<keyword evidence="7" id="KW-0443">Lipid metabolism</keyword>
<dbReference type="GO" id="GO:0008654">
    <property type="term" value="P:phospholipid biosynthetic process"/>
    <property type="evidence" value="ECO:0007669"/>
    <property type="project" value="UniProtKB-KW"/>
</dbReference>
<dbReference type="CDD" id="cd08174">
    <property type="entry name" value="G1PDH-like"/>
    <property type="match status" value="1"/>
</dbReference>
<evidence type="ECO:0000256" key="2">
    <source>
        <dbReference type="ARBA" id="ARBA00022516"/>
    </source>
</evidence>
<evidence type="ECO:0000256" key="9">
    <source>
        <dbReference type="ARBA" id="ARBA00023264"/>
    </source>
</evidence>
<keyword evidence="1" id="KW-0963">Cytoplasm</keyword>
<dbReference type="AlphaFoldDB" id="A0A212LAZ9"/>
<dbReference type="GO" id="GO:0046872">
    <property type="term" value="F:metal ion binding"/>
    <property type="evidence" value="ECO:0007669"/>
    <property type="project" value="UniProtKB-KW"/>
</dbReference>
<keyword evidence="4" id="KW-0521">NADP</keyword>
<feature type="binding site" evidence="10">
    <location>
        <position position="260"/>
    </location>
    <ligand>
        <name>glycerol</name>
        <dbReference type="ChEBI" id="CHEBI:17754"/>
    </ligand>
</feature>
<dbReference type="RefSeq" id="WP_179981267.1">
    <property type="nucleotide sequence ID" value="NZ_LT608333.1"/>
</dbReference>
<accession>A0A212LAZ9</accession>
<evidence type="ECO:0000256" key="5">
    <source>
        <dbReference type="ARBA" id="ARBA00023002"/>
    </source>
</evidence>
<keyword evidence="5" id="KW-0560">Oxidoreductase</keyword>
<feature type="binding site" evidence="12">
    <location>
        <position position="125"/>
    </location>
    <ligand>
        <name>NAD(+)</name>
        <dbReference type="ChEBI" id="CHEBI:57540"/>
    </ligand>
</feature>
<evidence type="ECO:0000256" key="11">
    <source>
        <dbReference type="PIRSR" id="PIRSR000112-2"/>
    </source>
</evidence>
<dbReference type="SUPFAM" id="SSF56796">
    <property type="entry name" value="Dehydroquinate synthase-like"/>
    <property type="match status" value="1"/>
</dbReference>
<name>A0A212LAZ9_9BACT</name>
<dbReference type="InterPro" id="IPR016205">
    <property type="entry name" value="Glycerol_DH"/>
</dbReference>
<dbReference type="PANTHER" id="PTHR43616">
    <property type="entry name" value="GLYCEROL DEHYDROGENASE"/>
    <property type="match status" value="1"/>
</dbReference>
<sequence length="347" mass="37642">MNNSQIRVPSLVRIKPGALPRLGIYLSRSAFTHVLVVSGQLPEAVTQAAREGLESNHIHTGPWVEVDDNSFENVVELFALLPKKTMAIVGLGGGKALDMAKYLAFLARLPYLAVPTSLSNDGFCSPQSSLTMHGKRRSLAATLPQGVIIDVDVCLSAPRALWLSGVGDLVAKLTAVHDWKLSFHNTGEPVNDLAALLSDATVHQFLANPTHDAAGMALLGTALMLNGIAMEICGSSRPTSGSEHLISHALDATSAHPRLHGLQVGMASYFVSQFQERNTELLAHVFTKTGFWDAVRAAPFSRQEWLHALSLAPDMKENFFTVLSLRDWLPEAIRILDNDPLLRGCFI</sequence>
<feature type="binding site" evidence="12">
    <location>
        <begin position="116"/>
        <end position="119"/>
    </location>
    <ligand>
        <name>NAD(+)</name>
        <dbReference type="ChEBI" id="CHEBI:57540"/>
    </ligand>
</feature>
<evidence type="ECO:0000256" key="3">
    <source>
        <dbReference type="ARBA" id="ARBA00022723"/>
    </source>
</evidence>
<comment type="cofactor">
    <cofactor evidence="10">
        <name>Zn(2+)</name>
        <dbReference type="ChEBI" id="CHEBI:29105"/>
    </cofactor>
    <text evidence="10">Binds 1 zinc ion per subunit.</text>
</comment>
<evidence type="ECO:0000256" key="12">
    <source>
        <dbReference type="PIRSR" id="PIRSR000112-3"/>
    </source>
</evidence>
<keyword evidence="9" id="KW-1208">Phospholipid metabolism</keyword>
<keyword evidence="10" id="KW-0862">Zinc</keyword>
<evidence type="ECO:0000256" key="8">
    <source>
        <dbReference type="ARBA" id="ARBA00023209"/>
    </source>
</evidence>
<evidence type="ECO:0000256" key="1">
    <source>
        <dbReference type="ARBA" id="ARBA00022490"/>
    </source>
</evidence>